<proteinExistence type="predicted"/>
<dbReference type="PROSITE" id="PS51208">
    <property type="entry name" value="AUTOTRANSPORTER"/>
    <property type="match status" value="1"/>
</dbReference>
<feature type="domain" description="Autotransporter" evidence="3">
    <location>
        <begin position="1845"/>
        <end position="2117"/>
    </location>
</feature>
<evidence type="ECO:0000313" key="4">
    <source>
        <dbReference type="EMBL" id="MBB3926881.1"/>
    </source>
</evidence>
<accession>A0A7W6BH42</accession>
<name>A0A7W6BH42_9SPHN</name>
<reference evidence="4 5" key="1">
    <citation type="submission" date="2020-08" db="EMBL/GenBank/DDBJ databases">
        <title>Genomic Encyclopedia of Type Strains, Phase IV (KMG-IV): sequencing the most valuable type-strain genomes for metagenomic binning, comparative biology and taxonomic classification.</title>
        <authorList>
            <person name="Goeker M."/>
        </authorList>
    </citation>
    <scope>NUCLEOTIDE SEQUENCE [LARGE SCALE GENOMIC DNA]</scope>
    <source>
        <strain evidence="4 5">DSM 26189</strain>
    </source>
</reference>
<feature type="compositionally biased region" description="Gly residues" evidence="2">
    <location>
        <begin position="645"/>
        <end position="669"/>
    </location>
</feature>
<dbReference type="InterPro" id="IPR005546">
    <property type="entry name" value="Autotransporte_beta"/>
</dbReference>
<organism evidence="4 5">
    <name type="scientific">Sphingobium jiangsuense</name>
    <dbReference type="NCBI Taxonomy" id="870476"/>
    <lineage>
        <taxon>Bacteria</taxon>
        <taxon>Pseudomonadati</taxon>
        <taxon>Pseudomonadota</taxon>
        <taxon>Alphaproteobacteria</taxon>
        <taxon>Sphingomonadales</taxon>
        <taxon>Sphingomonadaceae</taxon>
        <taxon>Sphingobium</taxon>
    </lineage>
</organism>
<keyword evidence="5" id="KW-1185">Reference proteome</keyword>
<dbReference type="SMART" id="SM00869">
    <property type="entry name" value="Autotransporter"/>
    <property type="match status" value="1"/>
</dbReference>
<dbReference type="InterPro" id="IPR036709">
    <property type="entry name" value="Autotransporte_beta_dom_sf"/>
</dbReference>
<evidence type="ECO:0000256" key="2">
    <source>
        <dbReference type="SAM" id="MobiDB-lite"/>
    </source>
</evidence>
<keyword evidence="1" id="KW-0732">Signal</keyword>
<sequence>MATSLFLAAGIAHASPSNDPVIIDGAEAAGTIVASGETLIVGNSDDTTIFTNFFTEGGAGSGGGAGLGGVFFVDNGANLTLRNVQFIGNTVKGGEGGSVGTVSLSDLIINLPSLSVNADPISVLGITPEVTTDGSGNLFLTGAKMAGANSLIGAGADISFGDAAPSTTIASVNGTQVSFAAPIQIASSAISTATIDVTQHGGSIAAPGLTTLAINPSFGMGEIQQGMIVVGDGIPAGTTITSVVYDQDNKAKSVTLSHATTAAVGAFKVVAVRSFDAARFGVTGSNTIKPIGSLPGLQVGMTVSGDGIPSGTTITAIASDGTITFSNPIGAVTGFTASTQGAAVGSNVINLGAPRSDLAVGMTVSGDGIPDGTIITAISGGRITLSNAVTADAAEAIEGNNFVAAFNKVISTSGSTLTLSSVDGLKVGALLNGGNVPENAVITGIDPVTKTVTYTIDPDAAQLLIGGSMNGLVATGTPGSDGGNGHNGSMYNAVLHDGEGSPGTNGYGGDDGEGAAGGNGGNGGHGSAGMPYNADAILAVTSSTIGAIGDTMETAAEWADFNFASAVVKTANLVHAWIDVGIATADLIKWNIDLANGIVALGGDGGAGGDGGGGDTFFGGGAGGAGGNGGAGALSITDGGAGGDGGQGGSGGFGAGGGQGGAGGEGGPNGASSDGNAGLGGVAGFGGGVGSNGDGLYGGGGSGFGGALFVRTGGTLTIAGNALFQNNTTLAGSSNNGGSAGNAAGADLFMMRGSTVTLTPGTGNVIRFEGSIADDSVSSYNGASYASGAGAALQITGGGLVQLAGQNSYSGTTYIGGATLEADQGVGLNANSQITFNGAGTIGSGLSTVNAGVWLTNGVITRRVGSLPHQINWSGSGGFAAGDAGLTLNFGAINGNNGQTLNWNGGGFVPTGSTLIFGSDHGTGAVKLVNAVNLGGLTGRIAVYDNLASEGDHAHLAGRFSNGGLILNDAGYSGAAYFTAQNDLTALTVNNGLVSTRLGSLTGRLMDAATGGALTINGGRVELHGAEKLTSVGIGGNGILVAFNGIESGAVSNAGTAVYYGPVTQGALTNQAGGQIAYYGALTGGAVSNAGTLLVGAGAGTGAIANLSTGQIMMLGEVTASGAVANQGLWYLGNDLTAPAVVHDGYLSVLGNAVDDVEQAATRTIRTGGFSGGAAGIVNLGGVGGDVPNILVIDQSGNSSYAGKINGAGALTKAGAGTLTLTGENGFAGPLSILAGGLDTTGGGTFDDAVSVSVASGATFTLGTDDRIASLTNNGTTIVNAAAAMNSLENDGVLGLFSTLDASGTATNGAGGIFAIEASGAATLGHLVNAGTLGNAGTLAVSGGVANQASGVITLAAGADTGFGSLTNAGSIVADGPLSIAGAYVQNGGSLSAAADLTTGSLSGTGGAIVLGADSVFTINQTTDGSYAGSITGSAASVVKSGLGTLTLNGGVGSFAPATLDIVTGIVAVDGAGILDQALRVDVATGAGLTLVTGDQTINNLTGTGTLSLNGNNLYLANGGNFNGTVTGNGNVQLTTGSFNLANTINSNNGNFQVQANSLMNVASGGQLNAPVVNVAGGLNVAGSVTATTTTVNGGGLHLGGGAGTPGGVLNTLNLFVTNGGQLTGNGTVAGGTVIGGSGSGRLAPGNSPGVVTFTDLTLDTLSVTQMEIEGAAGAGLSAAQGGYDQIRVSGSLTIRPGSTLEIANSNDFEPALGQAIRIFDFAPGAVSGHFGTVTSAFDTAVAFNVSTGSVVGLGTYSADGFASAIARTANETAMLDQLRVNSAGGVDQYRGGRLVEAAAAALATGDANAVSTVFAKASPEAYAGLVEHQKLSMLDNLTELGGYARLENRAIYVTGSIDFDQGRSQKEAGYVRFKSTDRRFNLGLAAELPVAKVQISYGRADGTVRSDYLRGEADGDQVSAGASVPVALDGAVRLMARAAHGSYRFKGSRVTNAGAASFKSVKGSSTVLGGGLEYATVSDKLTLNASAEMLHVRSKVHGFAETGVGLLDALAVSAQRDTSTVLRARLKTAYMLQPGWQGFAKLSVDHEFNDEKRDVTATVLAEDSAFTVRNPGLVNTRARIGLGSRVDLNRNIAWTVEGDVGNASSYGARTSVTVRF</sequence>
<dbReference type="NCBIfam" id="TIGR02601">
    <property type="entry name" value="autotrns_rpt"/>
    <property type="match status" value="1"/>
</dbReference>
<gene>
    <name evidence="4" type="ORF">GGR43_002604</name>
</gene>
<feature type="region of interest" description="Disordered" evidence="2">
    <location>
        <begin position="500"/>
        <end position="522"/>
    </location>
</feature>
<evidence type="ECO:0000259" key="3">
    <source>
        <dbReference type="PROSITE" id="PS51208"/>
    </source>
</evidence>
<dbReference type="Pfam" id="PF12951">
    <property type="entry name" value="PATR"/>
    <property type="match status" value="1"/>
</dbReference>
<evidence type="ECO:0000313" key="5">
    <source>
        <dbReference type="Proteomes" id="UP000571950"/>
    </source>
</evidence>
<dbReference type="RefSeq" id="WP_188072378.1">
    <property type="nucleotide sequence ID" value="NZ_JACIDT010000008.1"/>
</dbReference>
<protein>
    <submittedName>
        <fullName evidence="4">Autotransporter-associated beta strand protein</fullName>
    </submittedName>
</protein>
<dbReference type="Proteomes" id="UP000571950">
    <property type="component" value="Unassembled WGS sequence"/>
</dbReference>
<dbReference type="EMBL" id="JACIDT010000008">
    <property type="protein sequence ID" value="MBB3926881.1"/>
    <property type="molecule type" value="Genomic_DNA"/>
</dbReference>
<dbReference type="SUPFAM" id="SSF103515">
    <property type="entry name" value="Autotransporter"/>
    <property type="match status" value="1"/>
</dbReference>
<feature type="region of interest" description="Disordered" evidence="2">
    <location>
        <begin position="645"/>
        <end position="675"/>
    </location>
</feature>
<dbReference type="InterPro" id="IPR013425">
    <property type="entry name" value="Autotrns_rpt"/>
</dbReference>
<evidence type="ECO:0000256" key="1">
    <source>
        <dbReference type="ARBA" id="ARBA00022729"/>
    </source>
</evidence>
<comment type="caution">
    <text evidence="4">The sequence shown here is derived from an EMBL/GenBank/DDBJ whole genome shotgun (WGS) entry which is preliminary data.</text>
</comment>